<dbReference type="InterPro" id="IPR003821">
    <property type="entry name" value="DXP_reductoisomerase"/>
</dbReference>
<dbReference type="GO" id="GO:0030145">
    <property type="term" value="F:manganese ion binding"/>
    <property type="evidence" value="ECO:0007669"/>
    <property type="project" value="TreeGrafter"/>
</dbReference>
<feature type="binding site" evidence="9">
    <location>
        <position position="23"/>
    </location>
    <ligand>
        <name>NADPH</name>
        <dbReference type="ChEBI" id="CHEBI:57783"/>
    </ligand>
</feature>
<protein>
    <recommendedName>
        <fullName evidence="9">1-deoxy-D-xylulose 5-phosphate reductoisomerase</fullName>
        <shortName evidence="9">DXP reductoisomerase</shortName>
        <ecNumber evidence="9">1.1.1.267</ecNumber>
    </recommendedName>
    <alternativeName>
        <fullName evidence="9">1-deoxyxylulose-5-phosphate reductoisomerase</fullName>
    </alternativeName>
    <alternativeName>
        <fullName evidence="9">2-C-methyl-D-erythritol 4-phosphate synthase</fullName>
    </alternativeName>
</protein>
<feature type="binding site" evidence="9">
    <location>
        <position position="225"/>
    </location>
    <ligand>
        <name>1-deoxy-D-xylulose 5-phosphate</name>
        <dbReference type="ChEBI" id="CHEBI:57792"/>
    </ligand>
</feature>
<comment type="catalytic activity">
    <reaction evidence="8">
        <text>2-C-methyl-D-erythritol 4-phosphate + NADP(+) = 1-deoxy-D-xylulose 5-phosphate + NADPH + H(+)</text>
        <dbReference type="Rhea" id="RHEA:13717"/>
        <dbReference type="ChEBI" id="CHEBI:15378"/>
        <dbReference type="ChEBI" id="CHEBI:57783"/>
        <dbReference type="ChEBI" id="CHEBI:57792"/>
        <dbReference type="ChEBI" id="CHEBI:58262"/>
        <dbReference type="ChEBI" id="CHEBI:58349"/>
        <dbReference type="EC" id="1.1.1.267"/>
    </reaction>
    <physiologicalReaction direction="right-to-left" evidence="8">
        <dbReference type="Rhea" id="RHEA:13719"/>
    </physiologicalReaction>
</comment>
<accession>A0A9W6GVH9</accession>
<feature type="binding site" evidence="9">
    <location>
        <position position="229"/>
    </location>
    <ligand>
        <name>1-deoxy-D-xylulose 5-phosphate</name>
        <dbReference type="ChEBI" id="CHEBI:57792"/>
    </ligand>
</feature>
<comment type="caution">
    <text evidence="13">The sequence shown here is derived from an EMBL/GenBank/DDBJ whole genome shotgun (WGS) entry which is preliminary data.</text>
</comment>
<evidence type="ECO:0000256" key="9">
    <source>
        <dbReference type="HAMAP-Rule" id="MF_00183"/>
    </source>
</evidence>
<evidence type="ECO:0000313" key="14">
    <source>
        <dbReference type="Proteomes" id="UP001144323"/>
    </source>
</evidence>
<dbReference type="EC" id="1.1.1.267" evidence="9"/>
<comment type="function">
    <text evidence="9">Catalyzes the NADPH-dependent rearrangement and reduction of 1-deoxy-D-xylulose-5-phosphate (DXP) to 2-C-methyl-D-erythritol 4-phosphate (MEP).</text>
</comment>
<dbReference type="Pfam" id="PF13288">
    <property type="entry name" value="DXPR_C"/>
    <property type="match status" value="1"/>
</dbReference>
<keyword evidence="3 9" id="KW-0479">Metal-binding</keyword>
<feature type="binding site" evidence="9">
    <location>
        <position position="160"/>
    </location>
    <ligand>
        <name>Mn(2+)</name>
        <dbReference type="ChEBI" id="CHEBI:29035"/>
    </ligand>
</feature>
<keyword evidence="14" id="KW-1185">Reference proteome</keyword>
<dbReference type="InterPro" id="IPR036169">
    <property type="entry name" value="DXPR_C_sf"/>
</dbReference>
<dbReference type="Gene3D" id="1.10.1740.10">
    <property type="match status" value="1"/>
</dbReference>
<dbReference type="PANTHER" id="PTHR30525:SF0">
    <property type="entry name" value="1-DEOXY-D-XYLULOSE 5-PHOSPHATE REDUCTOISOMERASE, CHLOROPLASTIC"/>
    <property type="match status" value="1"/>
</dbReference>
<evidence type="ECO:0000256" key="1">
    <source>
        <dbReference type="ARBA" id="ARBA00005094"/>
    </source>
</evidence>
<feature type="binding site" evidence="9">
    <location>
        <position position="24"/>
    </location>
    <ligand>
        <name>NADPH</name>
        <dbReference type="ChEBI" id="CHEBI:57783"/>
    </ligand>
</feature>
<dbReference type="SUPFAM" id="SSF51735">
    <property type="entry name" value="NAD(P)-binding Rossmann-fold domains"/>
    <property type="match status" value="1"/>
</dbReference>
<feature type="binding site" evidence="9">
    <location>
        <position position="133"/>
    </location>
    <ligand>
        <name>1-deoxy-D-xylulose 5-phosphate</name>
        <dbReference type="ChEBI" id="CHEBI:57792"/>
    </ligand>
</feature>
<feature type="binding site" evidence="9">
    <location>
        <position position="226"/>
    </location>
    <ligand>
        <name>1-deoxy-D-xylulose 5-phosphate</name>
        <dbReference type="ChEBI" id="CHEBI:57792"/>
    </ligand>
</feature>
<name>A0A9W6GVH9_9HYPH</name>
<evidence type="ECO:0000259" key="10">
    <source>
        <dbReference type="Pfam" id="PF02670"/>
    </source>
</evidence>
<feature type="binding site" evidence="9">
    <location>
        <position position="22"/>
    </location>
    <ligand>
        <name>NADPH</name>
        <dbReference type="ChEBI" id="CHEBI:57783"/>
    </ligand>
</feature>
<dbReference type="AlphaFoldDB" id="A0A9W6GVH9"/>
<feature type="binding site" evidence="9">
    <location>
        <position position="47"/>
    </location>
    <ligand>
        <name>NADPH</name>
        <dbReference type="ChEBI" id="CHEBI:57783"/>
    </ligand>
</feature>
<dbReference type="PANTHER" id="PTHR30525">
    <property type="entry name" value="1-DEOXY-D-XYLULOSE 5-PHOSPHATE REDUCTOISOMERASE"/>
    <property type="match status" value="1"/>
</dbReference>
<feature type="binding site" evidence="9">
    <location>
        <position position="184"/>
    </location>
    <ligand>
        <name>1-deoxy-D-xylulose 5-phosphate</name>
        <dbReference type="ChEBI" id="CHEBI:57792"/>
    </ligand>
</feature>
<keyword evidence="6 9" id="KW-0464">Manganese</keyword>
<dbReference type="InterPro" id="IPR013512">
    <property type="entry name" value="DXP_reductoisomerase_N"/>
</dbReference>
<evidence type="ECO:0000256" key="3">
    <source>
        <dbReference type="ARBA" id="ARBA00022723"/>
    </source>
</evidence>
<evidence type="ECO:0000256" key="5">
    <source>
        <dbReference type="ARBA" id="ARBA00023002"/>
    </source>
</evidence>
<feature type="binding site" evidence="9">
    <location>
        <position position="213"/>
    </location>
    <ligand>
        <name>NADPH</name>
        <dbReference type="ChEBI" id="CHEBI:57783"/>
    </ligand>
</feature>
<keyword evidence="9" id="KW-0460">Magnesium</keyword>
<dbReference type="PIRSF" id="PIRSF006205">
    <property type="entry name" value="Dxp_reductismrs"/>
    <property type="match status" value="1"/>
</dbReference>
<evidence type="ECO:0000256" key="4">
    <source>
        <dbReference type="ARBA" id="ARBA00022857"/>
    </source>
</evidence>
<reference evidence="13" key="1">
    <citation type="journal article" date="2023" name="Int. J. Syst. Evol. Microbiol.">
        <title>Methylocystis iwaonis sp. nov., a type II methane-oxidizing bacterium from surface soil of a rice paddy field in Japan, and emended description of the genus Methylocystis (ex Whittenbury et al. 1970) Bowman et al. 1993.</title>
        <authorList>
            <person name="Kaise H."/>
            <person name="Sawadogo J.B."/>
            <person name="Alam M.S."/>
            <person name="Ueno C."/>
            <person name="Dianou D."/>
            <person name="Shinjo R."/>
            <person name="Asakawa S."/>
        </authorList>
    </citation>
    <scope>NUCLEOTIDE SEQUENCE</scope>
    <source>
        <strain evidence="13">LMG27198</strain>
    </source>
</reference>
<comment type="cofactor">
    <cofactor evidence="9">
        <name>Mg(2+)</name>
        <dbReference type="ChEBI" id="CHEBI:18420"/>
    </cofactor>
    <cofactor evidence="9">
        <name>Mn(2+)</name>
        <dbReference type="ChEBI" id="CHEBI:29035"/>
    </cofactor>
</comment>
<dbReference type="GO" id="GO:0030604">
    <property type="term" value="F:1-deoxy-D-xylulose-5-phosphate reductoisomerase activity"/>
    <property type="evidence" value="ECO:0007669"/>
    <property type="project" value="UniProtKB-UniRule"/>
</dbReference>
<evidence type="ECO:0000259" key="11">
    <source>
        <dbReference type="Pfam" id="PF08436"/>
    </source>
</evidence>
<evidence type="ECO:0000256" key="2">
    <source>
        <dbReference type="ARBA" id="ARBA00006825"/>
    </source>
</evidence>
<dbReference type="Pfam" id="PF02670">
    <property type="entry name" value="DXP_reductoisom"/>
    <property type="match status" value="1"/>
</dbReference>
<feature type="domain" description="DXP reductoisomerase C-terminal" evidence="12">
    <location>
        <begin position="269"/>
        <end position="389"/>
    </location>
</feature>
<evidence type="ECO:0000256" key="6">
    <source>
        <dbReference type="ARBA" id="ARBA00023211"/>
    </source>
</evidence>
<dbReference type="NCBIfam" id="TIGR00243">
    <property type="entry name" value="Dxr"/>
    <property type="match status" value="1"/>
</dbReference>
<dbReference type="InterPro" id="IPR036291">
    <property type="entry name" value="NAD(P)-bd_dom_sf"/>
</dbReference>
<dbReference type="GO" id="GO:0070402">
    <property type="term" value="F:NADPH binding"/>
    <property type="evidence" value="ECO:0007669"/>
    <property type="project" value="InterPro"/>
</dbReference>
<feature type="binding site" evidence="9">
    <location>
        <position position="159"/>
    </location>
    <ligand>
        <name>1-deoxy-D-xylulose 5-phosphate</name>
        <dbReference type="ChEBI" id="CHEBI:57792"/>
    </ligand>
</feature>
<feature type="binding site" evidence="9">
    <location>
        <position position="158"/>
    </location>
    <ligand>
        <name>Mn(2+)</name>
        <dbReference type="ChEBI" id="CHEBI:29035"/>
    </ligand>
</feature>
<dbReference type="FunFam" id="3.40.50.720:FF:000045">
    <property type="entry name" value="1-deoxy-D-xylulose 5-phosphate reductoisomerase"/>
    <property type="match status" value="1"/>
</dbReference>
<evidence type="ECO:0000256" key="8">
    <source>
        <dbReference type="ARBA" id="ARBA00048543"/>
    </source>
</evidence>
<keyword evidence="7 9" id="KW-0414">Isoprene biosynthesis</keyword>
<feature type="binding site" evidence="9">
    <location>
        <position position="229"/>
    </location>
    <ligand>
        <name>Mn(2+)</name>
        <dbReference type="ChEBI" id="CHEBI:29035"/>
    </ligand>
</feature>
<keyword evidence="4 9" id="KW-0521">NADP</keyword>
<feature type="binding site" evidence="9">
    <location>
        <position position="160"/>
    </location>
    <ligand>
        <name>1-deoxy-D-xylulose 5-phosphate</name>
        <dbReference type="ChEBI" id="CHEBI:57792"/>
    </ligand>
</feature>
<evidence type="ECO:0000313" key="13">
    <source>
        <dbReference type="EMBL" id="GLI93794.1"/>
    </source>
</evidence>
<proteinExistence type="inferred from homology"/>
<gene>
    <name evidence="9 13" type="primary">dxr</name>
    <name evidence="13" type="ORF">LMG27198_27860</name>
</gene>
<evidence type="ECO:0000259" key="12">
    <source>
        <dbReference type="Pfam" id="PF13288"/>
    </source>
</evidence>
<organism evidence="13 14">
    <name type="scientific">Methylocystis echinoides</name>
    <dbReference type="NCBI Taxonomy" id="29468"/>
    <lineage>
        <taxon>Bacteria</taxon>
        <taxon>Pseudomonadati</taxon>
        <taxon>Pseudomonadota</taxon>
        <taxon>Alphaproteobacteria</taxon>
        <taxon>Hyphomicrobiales</taxon>
        <taxon>Methylocystaceae</taxon>
        <taxon>Methylocystis</taxon>
    </lineage>
</organism>
<dbReference type="InterPro" id="IPR013644">
    <property type="entry name" value="DXP_reductoisomerase_C"/>
</dbReference>
<feature type="domain" description="1-deoxy-D-xylulose 5-phosphate reductoisomerase N-terminal" evidence="10">
    <location>
        <begin position="15"/>
        <end position="140"/>
    </location>
</feature>
<dbReference type="Gene3D" id="3.40.50.720">
    <property type="entry name" value="NAD(P)-binding Rossmann-like Domain"/>
    <property type="match status" value="1"/>
</dbReference>
<dbReference type="SUPFAM" id="SSF69055">
    <property type="entry name" value="1-deoxy-D-xylulose-5-phosphate reductoisomerase, C-terminal domain"/>
    <property type="match status" value="1"/>
</dbReference>
<dbReference type="SUPFAM" id="SSF55347">
    <property type="entry name" value="Glyceraldehyde-3-phosphate dehydrogenase-like, C-terminal domain"/>
    <property type="match status" value="1"/>
</dbReference>
<keyword evidence="5 9" id="KW-0560">Oxidoreductase</keyword>
<dbReference type="Proteomes" id="UP001144323">
    <property type="component" value="Unassembled WGS sequence"/>
</dbReference>
<feature type="binding site" evidence="9">
    <location>
        <position position="207"/>
    </location>
    <ligand>
        <name>1-deoxy-D-xylulose 5-phosphate</name>
        <dbReference type="ChEBI" id="CHEBI:57792"/>
    </ligand>
</feature>
<comment type="pathway">
    <text evidence="1 9">Isoprenoid biosynthesis; isopentenyl diphosphate biosynthesis via DXP pathway; isopentenyl diphosphate from 1-deoxy-D-xylulose 5-phosphate: step 1/6.</text>
</comment>
<evidence type="ECO:0000256" key="7">
    <source>
        <dbReference type="ARBA" id="ARBA00023229"/>
    </source>
</evidence>
<feature type="domain" description="1-deoxy-D-xylulose 5-phosphate reductoisomerase C-terminal" evidence="11">
    <location>
        <begin position="154"/>
        <end position="237"/>
    </location>
</feature>
<feature type="binding site" evidence="9">
    <location>
        <position position="220"/>
    </location>
    <ligand>
        <name>1-deoxy-D-xylulose 5-phosphate</name>
        <dbReference type="ChEBI" id="CHEBI:57792"/>
    </ligand>
</feature>
<dbReference type="GO" id="GO:0051484">
    <property type="term" value="P:isopentenyl diphosphate biosynthetic process, methylerythritol 4-phosphate pathway involved in terpenoid biosynthetic process"/>
    <property type="evidence" value="ECO:0007669"/>
    <property type="project" value="UniProtKB-ARBA"/>
</dbReference>
<feature type="binding site" evidence="9">
    <location>
        <position position="21"/>
    </location>
    <ligand>
        <name>NADPH</name>
        <dbReference type="ChEBI" id="CHEBI:57783"/>
    </ligand>
</feature>
<dbReference type="InterPro" id="IPR026877">
    <property type="entry name" value="DXPR_C"/>
</dbReference>
<dbReference type="EMBL" id="BSEC01000001">
    <property type="protein sequence ID" value="GLI93794.1"/>
    <property type="molecule type" value="Genomic_DNA"/>
</dbReference>
<dbReference type="RefSeq" id="WP_432806788.1">
    <property type="nucleotide sequence ID" value="NZ_BSEC01000001.1"/>
</dbReference>
<sequence>MNGHSNGRGQAPRRIVLLGATGSIGRSTVDLLERDPERFSVAAVAGGRDAAALADVARRTKAEFAAIRDESAYQALKEALSGTNIQVAAGRDAVIEAAVREADLVVSAIVGAAGVEPTHAAVSLGRDVALANKECLVCAGAPFMRTAKKMKAALLPVDSEHNAIFQALGGEDPSRIERMIVTASGGPFRTWSRERIAAATVDEALNHPNWAMGPKVTVDSAGLMNKGLELIEAHHLFGVSADKLEVVVHPQSIVHGLVTFADGSVTAGLAPPDMRVPIAHCLAYPERLTTPAKRLDFAQIGALTFEAPDFERFPALKLALDALAHGGGLTAVLNAANEIAVQAFLDRLIPFSGIAKHVAEACEAALRDGYAQEPATVEEALDVDHIVRERSRSALAAEAPSGMLTLQ</sequence>
<feature type="binding site" evidence="9">
    <location>
        <position position="134"/>
    </location>
    <ligand>
        <name>NADPH</name>
        <dbReference type="ChEBI" id="CHEBI:57783"/>
    </ligand>
</feature>
<feature type="binding site" evidence="9">
    <location>
        <position position="132"/>
    </location>
    <ligand>
        <name>NADPH</name>
        <dbReference type="ChEBI" id="CHEBI:57783"/>
    </ligand>
</feature>
<feature type="binding site" evidence="9">
    <location>
        <position position="48"/>
    </location>
    <ligand>
        <name>NADPH</name>
        <dbReference type="ChEBI" id="CHEBI:57783"/>
    </ligand>
</feature>
<dbReference type="HAMAP" id="MF_00183">
    <property type="entry name" value="DXP_reductoisom"/>
    <property type="match status" value="1"/>
</dbReference>
<comment type="caution">
    <text evidence="9">Lacks conserved residue(s) required for the propagation of feature annotation.</text>
</comment>
<comment type="similarity">
    <text evidence="2 9">Belongs to the DXR family.</text>
</comment>
<dbReference type="Pfam" id="PF08436">
    <property type="entry name" value="DXP_redisom_C"/>
    <property type="match status" value="1"/>
</dbReference>